<dbReference type="PROSITE" id="PS50943">
    <property type="entry name" value="HTH_CROC1"/>
    <property type="match status" value="1"/>
</dbReference>
<dbReference type="Pfam" id="PF01381">
    <property type="entry name" value="HTH_3"/>
    <property type="match status" value="1"/>
</dbReference>
<dbReference type="InterPro" id="IPR010982">
    <property type="entry name" value="Lambda_DNA-bd_dom_sf"/>
</dbReference>
<evidence type="ECO:0000259" key="2">
    <source>
        <dbReference type="PROSITE" id="PS50943"/>
    </source>
</evidence>
<reference evidence="4" key="1">
    <citation type="submission" date="2005-09" db="EMBL/GenBank/DDBJ databases">
        <title>Complete genome sequence of Clostridium kluyveri and comparative genomics of Clostridia species.</title>
        <authorList>
            <person name="Inui M."/>
            <person name="Nonaka H."/>
            <person name="Shinoda Y."/>
            <person name="Ikenaga Y."/>
            <person name="Abe M."/>
            <person name="Naito K."/>
            <person name="Vertes A.A."/>
            <person name="Yukawa H."/>
        </authorList>
    </citation>
    <scope>NUCLEOTIDE SEQUENCE [LARGE SCALE GENOMIC DNA]</scope>
    <source>
        <strain evidence="4">NBRC 12016</strain>
    </source>
</reference>
<evidence type="ECO:0000313" key="3">
    <source>
        <dbReference type="EMBL" id="BAH07661.1"/>
    </source>
</evidence>
<gene>
    <name evidence="3" type="ordered locus">CKR_2610</name>
</gene>
<dbReference type="SMART" id="SM00530">
    <property type="entry name" value="HTH_XRE"/>
    <property type="match status" value="1"/>
</dbReference>
<dbReference type="PANTHER" id="PTHR46558">
    <property type="entry name" value="TRACRIPTIONAL REGULATORY PROTEIN-RELATED-RELATED"/>
    <property type="match status" value="1"/>
</dbReference>
<accession>B9E586</accession>
<dbReference type="Proteomes" id="UP000007969">
    <property type="component" value="Chromosome"/>
</dbReference>
<organism evidence="3 4">
    <name type="scientific">Clostridium kluyveri (strain NBRC 12016)</name>
    <dbReference type="NCBI Taxonomy" id="583346"/>
    <lineage>
        <taxon>Bacteria</taxon>
        <taxon>Bacillati</taxon>
        <taxon>Bacillota</taxon>
        <taxon>Clostridia</taxon>
        <taxon>Eubacteriales</taxon>
        <taxon>Clostridiaceae</taxon>
        <taxon>Clostridium</taxon>
    </lineage>
</organism>
<name>B9E586_CLOK1</name>
<dbReference type="SUPFAM" id="SSF47413">
    <property type="entry name" value="lambda repressor-like DNA-binding domains"/>
    <property type="match status" value="1"/>
</dbReference>
<proteinExistence type="predicted"/>
<protein>
    <recommendedName>
        <fullName evidence="2">HTH cro/C1-type domain-containing protein</fullName>
    </recommendedName>
</protein>
<dbReference type="EMBL" id="AP009049">
    <property type="protein sequence ID" value="BAH07661.1"/>
    <property type="molecule type" value="Genomic_DNA"/>
</dbReference>
<dbReference type="AlphaFoldDB" id="B9E586"/>
<feature type="domain" description="HTH cro/C1-type" evidence="2">
    <location>
        <begin position="12"/>
        <end position="66"/>
    </location>
</feature>
<dbReference type="KEGG" id="ckr:CKR_2610"/>
<dbReference type="HOGENOM" id="CLU_1632489_0_0_9"/>
<dbReference type="GO" id="GO:0003677">
    <property type="term" value="F:DNA binding"/>
    <property type="evidence" value="ECO:0007669"/>
    <property type="project" value="UniProtKB-KW"/>
</dbReference>
<sequence>MRWYQMTIGESIKYYRKNNKLTQETLANKINKSLRMVQKYESDEVTPSIEILNKIEDALCIKHGAILGRTQDFIDAFYDSTIDKKFNEMKRSENIDAAQTDYIEQYLYTLGYKIIREIENGYMILQLKDGSEFEIDESDIIDLKNSSKSFIEFKMSEIIKKSRKIGK</sequence>
<evidence type="ECO:0000313" key="4">
    <source>
        <dbReference type="Proteomes" id="UP000007969"/>
    </source>
</evidence>
<dbReference type="Gene3D" id="1.10.260.40">
    <property type="entry name" value="lambda repressor-like DNA-binding domains"/>
    <property type="match status" value="1"/>
</dbReference>
<evidence type="ECO:0000256" key="1">
    <source>
        <dbReference type="ARBA" id="ARBA00023125"/>
    </source>
</evidence>
<keyword evidence="1" id="KW-0238">DNA-binding</keyword>
<dbReference type="CDD" id="cd00093">
    <property type="entry name" value="HTH_XRE"/>
    <property type="match status" value="1"/>
</dbReference>
<dbReference type="InterPro" id="IPR001387">
    <property type="entry name" value="Cro/C1-type_HTH"/>
</dbReference>
<dbReference type="PANTHER" id="PTHR46558:SF11">
    <property type="entry name" value="HTH-TYPE TRANSCRIPTIONAL REGULATOR XRE"/>
    <property type="match status" value="1"/>
</dbReference>